<dbReference type="GO" id="GO:0008146">
    <property type="term" value="F:sulfotransferase activity"/>
    <property type="evidence" value="ECO:0007669"/>
    <property type="project" value="InterPro"/>
</dbReference>
<dbReference type="RefSeq" id="XP_054828255.1">
    <property type="nucleotide sequence ID" value="XM_054972280.1"/>
</dbReference>
<keyword evidence="10 11" id="KW-0119">Carbohydrate metabolism</keyword>
<reference evidence="13 14" key="1">
    <citation type="submission" date="2025-04" db="UniProtKB">
        <authorList>
            <consortium name="RefSeq"/>
        </authorList>
    </citation>
    <scope>IDENTIFICATION</scope>
    <source>
        <tissue evidence="13 14">Blood</tissue>
    </source>
</reference>
<keyword evidence="9 11" id="KW-0325">Glycoprotein</keyword>
<evidence type="ECO:0000256" key="3">
    <source>
        <dbReference type="ARBA" id="ARBA00022679"/>
    </source>
</evidence>
<evidence type="ECO:0000313" key="13">
    <source>
        <dbReference type="RefSeq" id="XP_054828252.1"/>
    </source>
</evidence>
<dbReference type="Pfam" id="PF03567">
    <property type="entry name" value="Sulfotransfer_2"/>
    <property type="match status" value="1"/>
</dbReference>
<dbReference type="InterPro" id="IPR027417">
    <property type="entry name" value="P-loop_NTPase"/>
</dbReference>
<dbReference type="RefSeq" id="XP_054828253.1">
    <property type="nucleotide sequence ID" value="XM_054972278.1"/>
</dbReference>
<evidence type="ECO:0000256" key="10">
    <source>
        <dbReference type="ARBA" id="ARBA00023277"/>
    </source>
</evidence>
<evidence type="ECO:0000256" key="2">
    <source>
        <dbReference type="ARBA" id="ARBA00006339"/>
    </source>
</evidence>
<dbReference type="GO" id="GO:0000139">
    <property type="term" value="C:Golgi membrane"/>
    <property type="evidence" value="ECO:0007669"/>
    <property type="project" value="UniProtKB-SubCell"/>
</dbReference>
<evidence type="ECO:0000256" key="9">
    <source>
        <dbReference type="ARBA" id="ARBA00023180"/>
    </source>
</evidence>
<evidence type="ECO:0000313" key="15">
    <source>
        <dbReference type="RefSeq" id="XP_054828254.1"/>
    </source>
</evidence>
<dbReference type="EC" id="2.8.2.-" evidence="11"/>
<dbReference type="PANTHER" id="PTHR12137">
    <property type="entry name" value="CARBOHYDRATE SULFOTRANSFERASE"/>
    <property type="match status" value="1"/>
</dbReference>
<keyword evidence="7 11" id="KW-0333">Golgi apparatus</keyword>
<evidence type="ECO:0000256" key="6">
    <source>
        <dbReference type="ARBA" id="ARBA00022989"/>
    </source>
</evidence>
<dbReference type="GeneID" id="129324851"/>
<gene>
    <name evidence="13 14 15 16" type="primary">LOC129324851</name>
</gene>
<evidence type="ECO:0000256" key="11">
    <source>
        <dbReference type="RuleBase" id="RU364020"/>
    </source>
</evidence>
<dbReference type="Proteomes" id="UP001190640">
    <property type="component" value="Chromosome 2"/>
</dbReference>
<sequence length="318" mass="38255">MKKLLQKLLAFLFIGSLLGIFLLQKFRPWQPEKKDPEKEWLKRQNDRKDQLYVICQNENLSSSEWKLKDRVARQLFVVQRLRLIYCEVPKVGCSNWKRILLLLTLNLDRDPSEIDQNEIHRTGFLKRLSSYPSEQQMELLDNYTKVMFTRHPLERLVSAYRDKLLHNEPYYGIILTNEIKALLRKNINSTKEVTFQEFVQYVVTRKPKDLDIHWKPMFALCDPCNIHYDILGKYETLAQDAKQVLKRIGAPESLHYPNTKMYSSEKRTNKNITWEYLRELSWNHIGKLKEIYRMDFSLFNYSFNFRNETLPLRFNHTK</sequence>
<evidence type="ECO:0000256" key="1">
    <source>
        <dbReference type="ARBA" id="ARBA00004323"/>
    </source>
</evidence>
<protein>
    <recommendedName>
        <fullName evidence="11">Carbohydrate sulfotransferase</fullName>
        <ecNumber evidence="11">2.8.2.-</ecNumber>
    </recommendedName>
</protein>
<dbReference type="RefSeq" id="XP_054828254.1">
    <property type="nucleotide sequence ID" value="XM_054972279.1"/>
</dbReference>
<accession>A0AA97IZ34</accession>
<dbReference type="KEGG" id="emc:129324851"/>
<keyword evidence="3 11" id="KW-0808">Transferase</keyword>
<proteinExistence type="inferred from homology"/>
<dbReference type="PANTHER" id="PTHR12137:SF15">
    <property type="entry name" value="CARBOHYDRATE SULFOTRANSFERASE"/>
    <property type="match status" value="1"/>
</dbReference>
<organism evidence="12 15">
    <name type="scientific">Eublepharis macularius</name>
    <name type="common">Leopard gecko</name>
    <name type="synonym">Cyrtodactylus macularius</name>
    <dbReference type="NCBI Taxonomy" id="481883"/>
    <lineage>
        <taxon>Eukaryota</taxon>
        <taxon>Metazoa</taxon>
        <taxon>Chordata</taxon>
        <taxon>Craniata</taxon>
        <taxon>Vertebrata</taxon>
        <taxon>Euteleostomi</taxon>
        <taxon>Lepidosauria</taxon>
        <taxon>Squamata</taxon>
        <taxon>Bifurcata</taxon>
        <taxon>Gekkota</taxon>
        <taxon>Eublepharidae</taxon>
        <taxon>Eublepharinae</taxon>
        <taxon>Eublepharis</taxon>
    </lineage>
</organism>
<dbReference type="AlphaFoldDB" id="A0AA97IZ34"/>
<keyword evidence="12" id="KW-1185">Reference proteome</keyword>
<dbReference type="GO" id="GO:0016051">
    <property type="term" value="P:carbohydrate biosynthetic process"/>
    <property type="evidence" value="ECO:0007669"/>
    <property type="project" value="InterPro"/>
</dbReference>
<dbReference type="GO" id="GO:0030166">
    <property type="term" value="P:proteoglycan biosynthetic process"/>
    <property type="evidence" value="ECO:0007669"/>
    <property type="project" value="TreeGrafter"/>
</dbReference>
<evidence type="ECO:0000313" key="12">
    <source>
        <dbReference type="Proteomes" id="UP001190640"/>
    </source>
</evidence>
<keyword evidence="5 11" id="KW-0735">Signal-anchor</keyword>
<evidence type="ECO:0000313" key="14">
    <source>
        <dbReference type="RefSeq" id="XP_054828253.1"/>
    </source>
</evidence>
<comment type="similarity">
    <text evidence="2 11">Belongs to the sulfotransferase 2 family.</text>
</comment>
<comment type="subcellular location">
    <subcellularLocation>
        <location evidence="1 11">Golgi apparatus membrane</location>
        <topology evidence="1 11">Single-pass type II membrane protein</topology>
    </subcellularLocation>
</comment>
<evidence type="ECO:0000313" key="16">
    <source>
        <dbReference type="RefSeq" id="XP_054828255.1"/>
    </source>
</evidence>
<keyword evidence="4" id="KW-0812">Transmembrane</keyword>
<evidence type="ECO:0000256" key="7">
    <source>
        <dbReference type="ARBA" id="ARBA00023034"/>
    </source>
</evidence>
<name>A0AA97IZ34_EUBMA</name>
<evidence type="ECO:0000256" key="4">
    <source>
        <dbReference type="ARBA" id="ARBA00022692"/>
    </source>
</evidence>
<dbReference type="InterPro" id="IPR018011">
    <property type="entry name" value="Carb_sulfotrans_8-10"/>
</dbReference>
<dbReference type="InterPro" id="IPR005331">
    <property type="entry name" value="Sulfotransferase"/>
</dbReference>
<keyword evidence="6" id="KW-1133">Transmembrane helix</keyword>
<keyword evidence="8" id="KW-0472">Membrane</keyword>
<dbReference type="SUPFAM" id="SSF52540">
    <property type="entry name" value="P-loop containing nucleoside triphosphate hydrolases"/>
    <property type="match status" value="1"/>
</dbReference>
<evidence type="ECO:0000256" key="5">
    <source>
        <dbReference type="ARBA" id="ARBA00022968"/>
    </source>
</evidence>
<dbReference type="RefSeq" id="XP_054828252.1">
    <property type="nucleotide sequence ID" value="XM_054972277.1"/>
</dbReference>
<evidence type="ECO:0000256" key="8">
    <source>
        <dbReference type="ARBA" id="ARBA00023136"/>
    </source>
</evidence>